<evidence type="ECO:0000313" key="2">
    <source>
        <dbReference type="EMBL" id="MDA0563188.1"/>
    </source>
</evidence>
<name>A0A9X3SC33_9ACTN</name>
<dbReference type="InterPro" id="IPR002818">
    <property type="entry name" value="DJ-1/PfpI"/>
</dbReference>
<protein>
    <submittedName>
        <fullName evidence="2">DJ-1/PfpI family protein</fullName>
    </submittedName>
</protein>
<dbReference type="InterPro" id="IPR050325">
    <property type="entry name" value="Prot/Nucl_acid_deglycase"/>
</dbReference>
<dbReference type="PANTHER" id="PTHR48094:SF19">
    <property type="entry name" value="DJ-1_PFPI DOMAIN-CONTAINING PROTEIN"/>
    <property type="match status" value="1"/>
</dbReference>
<evidence type="ECO:0000259" key="1">
    <source>
        <dbReference type="Pfam" id="PF01965"/>
    </source>
</evidence>
<dbReference type="InterPro" id="IPR029062">
    <property type="entry name" value="Class_I_gatase-like"/>
</dbReference>
<dbReference type="AlphaFoldDB" id="A0A9X3SC33"/>
<dbReference type="Gene3D" id="3.40.50.880">
    <property type="match status" value="1"/>
</dbReference>
<dbReference type="PANTHER" id="PTHR48094">
    <property type="entry name" value="PROTEIN/NUCLEIC ACID DEGLYCASE DJ-1-RELATED"/>
    <property type="match status" value="1"/>
</dbReference>
<dbReference type="Pfam" id="PF01965">
    <property type="entry name" value="DJ-1_PfpI"/>
    <property type="match status" value="1"/>
</dbReference>
<dbReference type="GO" id="GO:0005737">
    <property type="term" value="C:cytoplasm"/>
    <property type="evidence" value="ECO:0007669"/>
    <property type="project" value="TreeGrafter"/>
</dbReference>
<gene>
    <name evidence="2" type="ORF">LG943_02415</name>
</gene>
<dbReference type="SUPFAM" id="SSF52317">
    <property type="entry name" value="Class I glutamine amidotransferase-like"/>
    <property type="match status" value="1"/>
</dbReference>
<accession>A0A9X3SC33</accession>
<proteinExistence type="predicted"/>
<evidence type="ECO:0000313" key="3">
    <source>
        <dbReference type="Proteomes" id="UP001140076"/>
    </source>
</evidence>
<dbReference type="EMBL" id="JAJAQC010000003">
    <property type="protein sequence ID" value="MDA0563188.1"/>
    <property type="molecule type" value="Genomic_DNA"/>
</dbReference>
<sequence length="225" mass="23206">MTTKANTKTVHLAVYDDLADWETGHAVAHIRNGEFQEGPDRYEVITVGATADPVTTMGGLRVVPDLALADLDPAASALLILPGSSGWYTDPDSFTPFTRAARAFLAAGTPVAGICGATVGLAREGLLDDRAHTSGSAEDLAATGYQGAAHYRDELAVTDGGLTTAGPTAPVEFAREVFAVLGLYRPEVLAAWYRLFSAHDPSAFGALMAAQGAEGEAAAAEAATA</sequence>
<keyword evidence="3" id="KW-1185">Reference proteome</keyword>
<reference evidence="2" key="1">
    <citation type="submission" date="2021-10" db="EMBL/GenBank/DDBJ databases">
        <title>Streptomonospora sp. nov., isolated from mangrove soil.</title>
        <authorList>
            <person name="Chen X."/>
            <person name="Ge X."/>
            <person name="Liu W."/>
        </authorList>
    </citation>
    <scope>NUCLEOTIDE SEQUENCE</scope>
    <source>
        <strain evidence="2">S1-112</strain>
    </source>
</reference>
<dbReference type="RefSeq" id="WP_270070472.1">
    <property type="nucleotide sequence ID" value="NZ_JAJAQC010000003.1"/>
</dbReference>
<feature type="domain" description="DJ-1/PfpI" evidence="1">
    <location>
        <begin position="9"/>
        <end position="178"/>
    </location>
</feature>
<dbReference type="Proteomes" id="UP001140076">
    <property type="component" value="Unassembled WGS sequence"/>
</dbReference>
<organism evidence="2 3">
    <name type="scientific">Streptomonospora mangrovi</name>
    <dbReference type="NCBI Taxonomy" id="2883123"/>
    <lineage>
        <taxon>Bacteria</taxon>
        <taxon>Bacillati</taxon>
        <taxon>Actinomycetota</taxon>
        <taxon>Actinomycetes</taxon>
        <taxon>Streptosporangiales</taxon>
        <taxon>Nocardiopsidaceae</taxon>
        <taxon>Streptomonospora</taxon>
    </lineage>
</organism>
<comment type="caution">
    <text evidence="2">The sequence shown here is derived from an EMBL/GenBank/DDBJ whole genome shotgun (WGS) entry which is preliminary data.</text>
</comment>